<keyword evidence="1" id="KW-0472">Membrane</keyword>
<dbReference type="PANTHER" id="PTHR36793:SF1">
    <property type="entry name" value="RIBOSOMAL RNA SMALL SUBUNIT METHYLTRANSFERASE J"/>
    <property type="match status" value="1"/>
</dbReference>
<evidence type="ECO:0000313" key="2">
    <source>
        <dbReference type="EMBL" id="KAK8945449.1"/>
    </source>
</evidence>
<organism evidence="2 3">
    <name type="scientific">Platanthera guangdongensis</name>
    <dbReference type="NCBI Taxonomy" id="2320717"/>
    <lineage>
        <taxon>Eukaryota</taxon>
        <taxon>Viridiplantae</taxon>
        <taxon>Streptophyta</taxon>
        <taxon>Embryophyta</taxon>
        <taxon>Tracheophyta</taxon>
        <taxon>Spermatophyta</taxon>
        <taxon>Magnoliopsida</taxon>
        <taxon>Liliopsida</taxon>
        <taxon>Asparagales</taxon>
        <taxon>Orchidaceae</taxon>
        <taxon>Orchidoideae</taxon>
        <taxon>Orchideae</taxon>
        <taxon>Orchidinae</taxon>
        <taxon>Platanthera</taxon>
    </lineage>
</organism>
<dbReference type="PANTHER" id="PTHR36793">
    <property type="entry name" value="RIBOSOMAL RNA SMALL SUBUNIT METHYLTRANSFERASE J"/>
    <property type="match status" value="1"/>
</dbReference>
<feature type="transmembrane region" description="Helical" evidence="1">
    <location>
        <begin position="139"/>
        <end position="159"/>
    </location>
</feature>
<proteinExistence type="predicted"/>
<protein>
    <submittedName>
        <fullName evidence="2">Uncharacterized protein</fullName>
    </submittedName>
</protein>
<keyword evidence="3" id="KW-1185">Reference proteome</keyword>
<name>A0ABR2LM87_9ASPA</name>
<reference evidence="2 3" key="1">
    <citation type="journal article" date="2022" name="Nat. Plants">
        <title>Genomes of leafy and leafless Platanthera orchids illuminate the evolution of mycoheterotrophy.</title>
        <authorList>
            <person name="Li M.H."/>
            <person name="Liu K.W."/>
            <person name="Li Z."/>
            <person name="Lu H.C."/>
            <person name="Ye Q.L."/>
            <person name="Zhang D."/>
            <person name="Wang J.Y."/>
            <person name="Li Y.F."/>
            <person name="Zhong Z.M."/>
            <person name="Liu X."/>
            <person name="Yu X."/>
            <person name="Liu D.K."/>
            <person name="Tu X.D."/>
            <person name="Liu B."/>
            <person name="Hao Y."/>
            <person name="Liao X.Y."/>
            <person name="Jiang Y.T."/>
            <person name="Sun W.H."/>
            <person name="Chen J."/>
            <person name="Chen Y.Q."/>
            <person name="Ai Y."/>
            <person name="Zhai J.W."/>
            <person name="Wu S.S."/>
            <person name="Zhou Z."/>
            <person name="Hsiao Y.Y."/>
            <person name="Wu W.L."/>
            <person name="Chen Y.Y."/>
            <person name="Lin Y.F."/>
            <person name="Hsu J.L."/>
            <person name="Li C.Y."/>
            <person name="Wang Z.W."/>
            <person name="Zhao X."/>
            <person name="Zhong W.Y."/>
            <person name="Ma X.K."/>
            <person name="Ma L."/>
            <person name="Huang J."/>
            <person name="Chen G.Z."/>
            <person name="Huang M.Z."/>
            <person name="Huang L."/>
            <person name="Peng D.H."/>
            <person name="Luo Y.B."/>
            <person name="Zou S.Q."/>
            <person name="Chen S.P."/>
            <person name="Lan S."/>
            <person name="Tsai W.C."/>
            <person name="Van de Peer Y."/>
            <person name="Liu Z.J."/>
        </authorList>
    </citation>
    <scope>NUCLEOTIDE SEQUENCE [LARGE SCALE GENOMIC DNA]</scope>
    <source>
        <strain evidence="2">Lor288</strain>
    </source>
</reference>
<dbReference type="Proteomes" id="UP001412067">
    <property type="component" value="Unassembled WGS sequence"/>
</dbReference>
<keyword evidence="1" id="KW-0812">Transmembrane</keyword>
<evidence type="ECO:0000256" key="1">
    <source>
        <dbReference type="SAM" id="Phobius"/>
    </source>
</evidence>
<accession>A0ABR2LM87</accession>
<dbReference type="EMBL" id="JBBWWR010000017">
    <property type="protein sequence ID" value="KAK8945449.1"/>
    <property type="molecule type" value="Genomic_DNA"/>
</dbReference>
<evidence type="ECO:0000313" key="3">
    <source>
        <dbReference type="Proteomes" id="UP001412067"/>
    </source>
</evidence>
<keyword evidence="1" id="KW-1133">Transmembrane helix</keyword>
<comment type="caution">
    <text evidence="2">The sequence shown here is derived from an EMBL/GenBank/DDBJ whole genome shotgun (WGS) entry which is preliminary data.</text>
</comment>
<gene>
    <name evidence="2" type="ORF">KSP40_PGU020240</name>
</gene>
<sequence>MCRVARRKSRKPPATGEMAGAVTMIGTPEPSPIDEAEREGHIQHSMASALNNLPSGANWCPGGVDGNVRSYELRFCFLTPLRAPSLRSPLLIARARPRAAGDDKQSKNSKDSEKALDLVEFTGTVTHAIPGPRVGQSPLPWILAVPLAYVGLTFVFAVFKTVKKMTSPRAQRKRLVNKNAVLLRSIDELFQKGRDEVNHSALEGLMHKSCVDMCRIDLDACVDFAELRRIKLDALFFRVDTRQIDLDTCVNFAVMR</sequence>